<dbReference type="PANTHER" id="PTHR33734:SF22">
    <property type="entry name" value="MEMBRANE-BOUND LYTIC MUREIN TRANSGLYCOSYLASE D"/>
    <property type="match status" value="1"/>
</dbReference>
<dbReference type="PROSITE" id="PS50847">
    <property type="entry name" value="GRAM_POS_ANCHORING"/>
    <property type="match status" value="1"/>
</dbReference>
<comment type="subcellular location">
    <subcellularLocation>
        <location evidence="1">Secreted</location>
        <location evidence="1">Cell wall</location>
        <topology evidence="1">Peptidoglycan-anchor</topology>
    </subcellularLocation>
</comment>
<evidence type="ECO:0000259" key="8">
    <source>
        <dbReference type="PROSITE" id="PS50847"/>
    </source>
</evidence>
<evidence type="ECO:0000313" key="10">
    <source>
        <dbReference type="EMBL" id="MBC1458035.1"/>
    </source>
</evidence>
<dbReference type="SUPFAM" id="SSF54106">
    <property type="entry name" value="LysM domain"/>
    <property type="match status" value="1"/>
</dbReference>
<keyword evidence="4 7" id="KW-0732">Signal</keyword>
<keyword evidence="3" id="KW-0964">Secreted</keyword>
<name>A0A841YXI1_9LIST</name>
<feature type="domain" description="LysM" evidence="9">
    <location>
        <begin position="362"/>
        <end position="405"/>
    </location>
</feature>
<dbReference type="InterPro" id="IPR008966">
    <property type="entry name" value="Adhesion_dom_sf"/>
</dbReference>
<dbReference type="GO" id="GO:0005518">
    <property type="term" value="F:collagen binding"/>
    <property type="evidence" value="ECO:0007669"/>
    <property type="project" value="InterPro"/>
</dbReference>
<dbReference type="Gene3D" id="3.10.350.10">
    <property type="entry name" value="LysM domain"/>
    <property type="match status" value="1"/>
</dbReference>
<evidence type="ECO:0000256" key="5">
    <source>
        <dbReference type="ARBA" id="ARBA00023088"/>
    </source>
</evidence>
<keyword evidence="5" id="KW-0572">Peptidoglycan-anchor</keyword>
<evidence type="ECO:0000259" key="9">
    <source>
        <dbReference type="PROSITE" id="PS51782"/>
    </source>
</evidence>
<dbReference type="InterPro" id="IPR008456">
    <property type="entry name" value="Collagen-bd_dom"/>
</dbReference>
<evidence type="ECO:0000256" key="1">
    <source>
        <dbReference type="ARBA" id="ARBA00004168"/>
    </source>
</evidence>
<dbReference type="Pfam" id="PF17961">
    <property type="entry name" value="Big_8"/>
    <property type="match status" value="1"/>
</dbReference>
<dbReference type="GO" id="GO:0008932">
    <property type="term" value="F:lytic endotransglycosylase activity"/>
    <property type="evidence" value="ECO:0007669"/>
    <property type="project" value="TreeGrafter"/>
</dbReference>
<dbReference type="NCBIfam" id="TIGR01167">
    <property type="entry name" value="LPXTG_anchor"/>
    <property type="match status" value="1"/>
</dbReference>
<dbReference type="PROSITE" id="PS51782">
    <property type="entry name" value="LYSM"/>
    <property type="match status" value="1"/>
</dbReference>
<feature type="chain" id="PRO_5032303228" evidence="7">
    <location>
        <begin position="27"/>
        <end position="461"/>
    </location>
</feature>
<dbReference type="PANTHER" id="PTHR33734">
    <property type="entry name" value="LYSM DOMAIN-CONTAINING GPI-ANCHORED PROTEIN 2"/>
    <property type="match status" value="1"/>
</dbReference>
<dbReference type="Gene3D" id="2.60.40.1280">
    <property type="match status" value="1"/>
</dbReference>
<sequence length="461" mass="50035">MKKTIYLLMGLLLLGVSLLGGHEAKAATDYGSQFFTHVELQNKNGVASTDFKENDRVKVVYNWDLTQAVHSGETMTIPLPAQLKYVSFAPFLLKDNNGNTVATAIVDPINNKIILTFTTFVDTHTDIKGSMFFYADFNKNNIVTDQTNPIAFPVGGDFTTLGVMIHKVTSGGGGTGTPTVVFKQGRIDNKDSSLINWTVTLNNALVDIDNAHFTDIMGTGQTLTGPVKLKYRDADKKERYTRNESVTLDANRSFRLELGDLQDTSVVVTYQTKMAGGQFSYKNTAKIGGTNIEEQTRNATVNDYSGGGEGEGNGGNNPPPVDPPTPPEPPVTPESESDPDPLVVTPTTPEVNTIIDGDNEIQIYVVKEGDTLLSIAKTFETTTQQLRIWNNLTNDEIKVGQKLVVKVTPRKVAVKSENNVSLTPTTTMKKLPQTGDETSGVTEVIGALLALTSGAILTRRK</sequence>
<feature type="compositionally biased region" description="Gly residues" evidence="6">
    <location>
        <begin position="305"/>
        <end position="315"/>
    </location>
</feature>
<dbReference type="Pfam" id="PF01476">
    <property type="entry name" value="LysM"/>
    <property type="match status" value="1"/>
</dbReference>
<dbReference type="RefSeq" id="WP_185389273.1">
    <property type="nucleotide sequence ID" value="NZ_JAARQN010000008.1"/>
</dbReference>
<dbReference type="CDD" id="cd00118">
    <property type="entry name" value="LysM"/>
    <property type="match status" value="1"/>
</dbReference>
<feature type="domain" description="Gram-positive cocci surface proteins LPxTG" evidence="8">
    <location>
        <begin position="431"/>
        <end position="461"/>
    </location>
</feature>
<proteinExistence type="predicted"/>
<dbReference type="SMART" id="SM00257">
    <property type="entry name" value="LysM"/>
    <property type="match status" value="1"/>
</dbReference>
<dbReference type="AlphaFoldDB" id="A0A841YXI1"/>
<reference evidence="10 11" key="1">
    <citation type="submission" date="2020-03" db="EMBL/GenBank/DDBJ databases">
        <title>Soil Listeria distribution.</title>
        <authorList>
            <person name="Liao J."/>
            <person name="Wiedmann M."/>
        </authorList>
    </citation>
    <scope>NUCLEOTIDE SEQUENCE [LARGE SCALE GENOMIC DNA]</scope>
    <source>
        <strain evidence="10 11">FSL L7-1614</strain>
    </source>
</reference>
<dbReference type="InterPro" id="IPR018392">
    <property type="entry name" value="LysM"/>
</dbReference>
<protein>
    <submittedName>
        <fullName evidence="10">LysM peptidoglycan-binding domain-containing protein</fullName>
    </submittedName>
</protein>
<evidence type="ECO:0000256" key="4">
    <source>
        <dbReference type="ARBA" id="ARBA00022729"/>
    </source>
</evidence>
<evidence type="ECO:0000256" key="6">
    <source>
        <dbReference type="SAM" id="MobiDB-lite"/>
    </source>
</evidence>
<accession>A0A841YXI1</accession>
<evidence type="ECO:0000256" key="3">
    <source>
        <dbReference type="ARBA" id="ARBA00022525"/>
    </source>
</evidence>
<evidence type="ECO:0000256" key="2">
    <source>
        <dbReference type="ARBA" id="ARBA00022512"/>
    </source>
</evidence>
<dbReference type="Pfam" id="PF05737">
    <property type="entry name" value="Collagen_bind"/>
    <property type="match status" value="1"/>
</dbReference>
<dbReference type="Pfam" id="PF00746">
    <property type="entry name" value="Gram_pos_anchor"/>
    <property type="match status" value="1"/>
</dbReference>
<feature type="compositionally biased region" description="Pro residues" evidence="6">
    <location>
        <begin position="317"/>
        <end position="332"/>
    </location>
</feature>
<organism evidence="10 11">
    <name type="scientific">Listeria newyorkensis</name>
    <dbReference type="NCBI Taxonomy" id="1497681"/>
    <lineage>
        <taxon>Bacteria</taxon>
        <taxon>Bacillati</taxon>
        <taxon>Bacillota</taxon>
        <taxon>Bacilli</taxon>
        <taxon>Bacillales</taxon>
        <taxon>Listeriaceae</taxon>
        <taxon>Listeria</taxon>
    </lineage>
</organism>
<dbReference type="InterPro" id="IPR019931">
    <property type="entry name" value="LPXTG_anchor"/>
</dbReference>
<dbReference type="GO" id="GO:0007155">
    <property type="term" value="P:cell adhesion"/>
    <property type="evidence" value="ECO:0007669"/>
    <property type="project" value="InterPro"/>
</dbReference>
<dbReference type="EMBL" id="JAARQN010000008">
    <property type="protein sequence ID" value="MBC1458035.1"/>
    <property type="molecule type" value="Genomic_DNA"/>
</dbReference>
<feature type="region of interest" description="Disordered" evidence="6">
    <location>
        <begin position="292"/>
        <end position="347"/>
    </location>
</feature>
<dbReference type="Gene3D" id="2.60.40.740">
    <property type="match status" value="1"/>
</dbReference>
<evidence type="ECO:0000256" key="7">
    <source>
        <dbReference type="SAM" id="SignalP"/>
    </source>
</evidence>
<dbReference type="InterPro" id="IPR011252">
    <property type="entry name" value="Fibrogen-bd_dom1"/>
</dbReference>
<feature type="signal peptide" evidence="7">
    <location>
        <begin position="1"/>
        <end position="26"/>
    </location>
</feature>
<keyword evidence="2" id="KW-0134">Cell wall</keyword>
<dbReference type="Proteomes" id="UP000569903">
    <property type="component" value="Unassembled WGS sequence"/>
</dbReference>
<comment type="caution">
    <text evidence="10">The sequence shown here is derived from an EMBL/GenBank/DDBJ whole genome shotgun (WGS) entry which is preliminary data.</text>
</comment>
<dbReference type="InterPro" id="IPR041171">
    <property type="entry name" value="SDR_Ig"/>
</dbReference>
<gene>
    <name evidence="10" type="ORF">HB850_09705</name>
</gene>
<dbReference type="SUPFAM" id="SSF49401">
    <property type="entry name" value="Bacterial adhesins"/>
    <property type="match status" value="2"/>
</dbReference>
<dbReference type="InterPro" id="IPR036779">
    <property type="entry name" value="LysM_dom_sf"/>
</dbReference>
<evidence type="ECO:0000313" key="11">
    <source>
        <dbReference type="Proteomes" id="UP000569903"/>
    </source>
</evidence>